<dbReference type="GO" id="GO:0009882">
    <property type="term" value="F:blue light photoreceptor activity"/>
    <property type="evidence" value="ECO:0007669"/>
    <property type="project" value="InterPro"/>
</dbReference>
<comment type="caution">
    <text evidence="2">The sequence shown here is derived from an EMBL/GenBank/DDBJ whole genome shotgun (WGS) entry which is preliminary data.</text>
</comment>
<organism evidence="2 3">
    <name type="scientific">Hymenobacter fodinae</name>
    <dbReference type="NCBI Taxonomy" id="2510796"/>
    <lineage>
        <taxon>Bacteria</taxon>
        <taxon>Pseudomonadati</taxon>
        <taxon>Bacteroidota</taxon>
        <taxon>Cytophagia</taxon>
        <taxon>Cytophagales</taxon>
        <taxon>Hymenobacteraceae</taxon>
        <taxon>Hymenobacter</taxon>
    </lineage>
</organism>
<dbReference type="GO" id="GO:0071949">
    <property type="term" value="F:FAD binding"/>
    <property type="evidence" value="ECO:0007669"/>
    <property type="project" value="InterPro"/>
</dbReference>
<protein>
    <submittedName>
        <fullName evidence="2">BLUF domain-containing protein</fullName>
    </submittedName>
</protein>
<sequence length="200" mass="22697">MEDSLFTNATQRRRAVTLAVTLASGTSLAPQSYERYMLSLFQRGHLTLAEVEEQLELSVYQVLYHSRASRSPTDMDLQQLLTESRAYNEQHQITGLLLYSHGRYVQVLEGREQAVRALYAHIQQDPRHEQVCTLYHGPGAQRRFADWHMDFQHLPDPTAVDLMLTALQAASSRTEGSVEDDHLRALLEAFGPHPLTAEVP</sequence>
<dbReference type="AlphaFoldDB" id="A0A4Z0NY84"/>
<gene>
    <name evidence="2" type="ORF">EU556_25685</name>
</gene>
<name>A0A4Z0NY84_9BACT</name>
<evidence type="ECO:0000259" key="1">
    <source>
        <dbReference type="PROSITE" id="PS50925"/>
    </source>
</evidence>
<dbReference type="PROSITE" id="PS50925">
    <property type="entry name" value="BLUF"/>
    <property type="match status" value="1"/>
</dbReference>
<dbReference type="SMART" id="SM01034">
    <property type="entry name" value="BLUF"/>
    <property type="match status" value="1"/>
</dbReference>
<dbReference type="EMBL" id="SRLA01000009">
    <property type="protein sequence ID" value="TGE03311.1"/>
    <property type="molecule type" value="Genomic_DNA"/>
</dbReference>
<dbReference type="Gene3D" id="3.30.70.100">
    <property type="match status" value="1"/>
</dbReference>
<dbReference type="OrthoDB" id="1122028at2"/>
<proteinExistence type="predicted"/>
<accession>A0A4Z0NY84</accession>
<dbReference type="Pfam" id="PF04940">
    <property type="entry name" value="BLUF"/>
    <property type="match status" value="1"/>
</dbReference>
<reference evidence="2 3" key="1">
    <citation type="submission" date="2019-04" db="EMBL/GenBank/DDBJ databases">
        <authorList>
            <person name="Feng G."/>
            <person name="Zhang J."/>
            <person name="Zhu H."/>
        </authorList>
    </citation>
    <scope>NUCLEOTIDE SEQUENCE [LARGE SCALE GENOMIC DNA]</scope>
    <source>
        <strain evidence="2 3">92R-1</strain>
    </source>
</reference>
<dbReference type="Proteomes" id="UP000298337">
    <property type="component" value="Unassembled WGS sequence"/>
</dbReference>
<dbReference type="RefSeq" id="WP_135437076.1">
    <property type="nucleotide sequence ID" value="NZ_SRLA01000009.1"/>
</dbReference>
<evidence type="ECO:0000313" key="3">
    <source>
        <dbReference type="Proteomes" id="UP000298337"/>
    </source>
</evidence>
<feature type="domain" description="BLUF" evidence="1">
    <location>
        <begin position="59"/>
        <end position="150"/>
    </location>
</feature>
<dbReference type="InterPro" id="IPR036046">
    <property type="entry name" value="Acylphosphatase-like_dom_sf"/>
</dbReference>
<keyword evidence="3" id="KW-1185">Reference proteome</keyword>
<dbReference type="InterPro" id="IPR007024">
    <property type="entry name" value="BLUF_domain"/>
</dbReference>
<evidence type="ECO:0000313" key="2">
    <source>
        <dbReference type="EMBL" id="TGE03311.1"/>
    </source>
</evidence>
<dbReference type="SUPFAM" id="SSF54975">
    <property type="entry name" value="Acylphosphatase/BLUF domain-like"/>
    <property type="match status" value="1"/>
</dbReference>